<dbReference type="InterPro" id="IPR015424">
    <property type="entry name" value="PyrdxlP-dep_Trfase"/>
</dbReference>
<dbReference type="PANTHER" id="PTHR43586:SF21">
    <property type="entry name" value="PYRIDOXAL PHOSPHATE (PLP)-DEPENDENT ASPARTATE AMINOTRANSFERASE SUPERFAMILY"/>
    <property type="match status" value="1"/>
</dbReference>
<name>A0AA37F9P8_9ARCH</name>
<dbReference type="InterPro" id="IPR000192">
    <property type="entry name" value="Aminotrans_V_dom"/>
</dbReference>
<dbReference type="Proteomes" id="UP000632195">
    <property type="component" value="Unassembled WGS sequence"/>
</dbReference>
<organism evidence="2 3">
    <name type="scientific">Thermogymnomonas acidicola</name>
    <dbReference type="NCBI Taxonomy" id="399579"/>
    <lineage>
        <taxon>Archaea</taxon>
        <taxon>Methanobacteriati</taxon>
        <taxon>Thermoplasmatota</taxon>
        <taxon>Thermoplasmata</taxon>
        <taxon>Thermoplasmatales</taxon>
        <taxon>Thermogymnomonas</taxon>
    </lineage>
</organism>
<evidence type="ECO:0000313" key="3">
    <source>
        <dbReference type="Proteomes" id="UP000632195"/>
    </source>
</evidence>
<dbReference type="Pfam" id="PF00266">
    <property type="entry name" value="Aminotran_5"/>
    <property type="match status" value="1"/>
</dbReference>
<accession>A0AA37F9P8</accession>
<feature type="domain" description="Aminotransferase class V" evidence="1">
    <location>
        <begin position="31"/>
        <end position="412"/>
    </location>
</feature>
<dbReference type="RefSeq" id="WP_188681459.1">
    <property type="nucleotide sequence ID" value="NZ_BMNY01000002.1"/>
</dbReference>
<dbReference type="EMBL" id="BMNY01000002">
    <property type="protein sequence ID" value="GGM76497.1"/>
    <property type="molecule type" value="Genomic_DNA"/>
</dbReference>
<sequence length="423" mass="47234">MQRQDTDFPVAEVRSRFPYAERDFTGRKRAFLDNGAGSLVLDTAARAEMEARLRFSANTDGGYDESVANENTIAEGREHIAMLFNAPSGRHVFSGESASSMIFRFAYALRNHKGRDANIVTTMSEHLANYAPYIQLKRDGFVSEVRAVPLHREDGTIDMDSLASMADHRTRIVAVTAESNLLGNKSDLQAASRIAHENDAILLVDGVHYMPQALCDVQAIGCDFFVFSSYKMFGPRGAFAYMSEDAVSLIDPFHVDREASRGDHSFFETGTRDQAYFAAMSEVVRYIAGLSGRNSVDRNAVREGMARIEGYQDTMTKWLLGGLEDQEGLVSIKGVELYGIADVARYRERGTTFSFSFTGIPDSEAQVTYWKKHAMTVIGGSHWNMAQDFYGKQSFLRATFLHYNSPDEVKAFLHATEEIARSR</sequence>
<dbReference type="SUPFAM" id="SSF53383">
    <property type="entry name" value="PLP-dependent transferases"/>
    <property type="match status" value="1"/>
</dbReference>
<dbReference type="InterPro" id="IPR015422">
    <property type="entry name" value="PyrdxlP-dep_Trfase_small"/>
</dbReference>
<reference evidence="2" key="1">
    <citation type="journal article" date="2014" name="Int. J. Syst. Evol. Microbiol.">
        <title>Complete genome sequence of Corynebacterium casei LMG S-19264T (=DSM 44701T), isolated from a smear-ripened cheese.</title>
        <authorList>
            <consortium name="US DOE Joint Genome Institute (JGI-PGF)"/>
            <person name="Walter F."/>
            <person name="Albersmeier A."/>
            <person name="Kalinowski J."/>
            <person name="Ruckert C."/>
        </authorList>
    </citation>
    <scope>NUCLEOTIDE SEQUENCE</scope>
    <source>
        <strain evidence="2">JCM 13583</strain>
    </source>
</reference>
<dbReference type="PANTHER" id="PTHR43586">
    <property type="entry name" value="CYSTEINE DESULFURASE"/>
    <property type="match status" value="1"/>
</dbReference>
<dbReference type="Gene3D" id="3.90.1150.10">
    <property type="entry name" value="Aspartate Aminotransferase, domain 1"/>
    <property type="match status" value="1"/>
</dbReference>
<proteinExistence type="predicted"/>
<gene>
    <name evidence="2" type="ORF">GCM10007108_13190</name>
</gene>
<protein>
    <submittedName>
        <fullName evidence="2">Cysteine desulfurase-like protein</fullName>
    </submittedName>
</protein>
<dbReference type="Gene3D" id="3.40.640.10">
    <property type="entry name" value="Type I PLP-dependent aspartate aminotransferase-like (Major domain)"/>
    <property type="match status" value="1"/>
</dbReference>
<dbReference type="AlphaFoldDB" id="A0AA37F9P8"/>
<evidence type="ECO:0000313" key="2">
    <source>
        <dbReference type="EMBL" id="GGM76497.1"/>
    </source>
</evidence>
<evidence type="ECO:0000259" key="1">
    <source>
        <dbReference type="Pfam" id="PF00266"/>
    </source>
</evidence>
<keyword evidence="3" id="KW-1185">Reference proteome</keyword>
<dbReference type="InterPro" id="IPR015421">
    <property type="entry name" value="PyrdxlP-dep_Trfase_major"/>
</dbReference>
<reference evidence="2" key="2">
    <citation type="submission" date="2022-09" db="EMBL/GenBank/DDBJ databases">
        <authorList>
            <person name="Sun Q."/>
            <person name="Ohkuma M."/>
        </authorList>
    </citation>
    <scope>NUCLEOTIDE SEQUENCE</scope>
    <source>
        <strain evidence="2">JCM 13583</strain>
    </source>
</reference>
<comment type="caution">
    <text evidence="2">The sequence shown here is derived from an EMBL/GenBank/DDBJ whole genome shotgun (WGS) entry which is preliminary data.</text>
</comment>